<accession>A0A3Q1GYH0</accession>
<evidence type="ECO:0000256" key="8">
    <source>
        <dbReference type="ARBA" id="ARBA00022692"/>
    </source>
</evidence>
<evidence type="ECO:0000256" key="16">
    <source>
        <dbReference type="ARBA" id="ARBA00034018"/>
    </source>
</evidence>
<evidence type="ECO:0000256" key="20">
    <source>
        <dbReference type="SAM" id="Phobius"/>
    </source>
</evidence>
<keyword evidence="15" id="KW-0325">Glycoprotein</keyword>
<dbReference type="STRING" id="80966.ENSAPOP00000034874"/>
<feature type="transmembrane region" description="Helical" evidence="20">
    <location>
        <begin position="288"/>
        <end position="309"/>
    </location>
</feature>
<dbReference type="InParanoid" id="A0A3Q1GYH0"/>
<evidence type="ECO:0000313" key="23">
    <source>
        <dbReference type="Ensembl" id="ENSAPOP00000034874.1"/>
    </source>
</evidence>
<keyword evidence="8 20" id="KW-0812">Transmembrane</keyword>
<comment type="catalytic activity">
    <reaction evidence="18">
        <text>17beta-estradiol 17-O-(beta-D-glucuronate)(in) + ATP + H2O = 17beta-estradiol 17-O-(beta-D-glucuronate)(out) + ADP + phosphate + H(+)</text>
        <dbReference type="Rhea" id="RHEA:60128"/>
        <dbReference type="ChEBI" id="CHEBI:15377"/>
        <dbReference type="ChEBI" id="CHEBI:15378"/>
        <dbReference type="ChEBI" id="CHEBI:30616"/>
        <dbReference type="ChEBI" id="CHEBI:43474"/>
        <dbReference type="ChEBI" id="CHEBI:82961"/>
        <dbReference type="ChEBI" id="CHEBI:456216"/>
    </reaction>
    <physiologicalReaction direction="left-to-right" evidence="18">
        <dbReference type="Rhea" id="RHEA:60129"/>
    </physiologicalReaction>
</comment>
<evidence type="ECO:0000256" key="11">
    <source>
        <dbReference type="ARBA" id="ARBA00023055"/>
    </source>
</evidence>
<dbReference type="EC" id="7.6.2.2" evidence="4"/>
<evidence type="ECO:0000256" key="6">
    <source>
        <dbReference type="ARBA" id="ARBA00022475"/>
    </source>
</evidence>
<dbReference type="Ensembl" id="ENSAPOT00000035436.1">
    <property type="protein sequence ID" value="ENSAPOP00000034874.1"/>
    <property type="gene ID" value="ENSAPOG00000024475.1"/>
</dbReference>
<dbReference type="AlphaFoldDB" id="A0A3Q1GYH0"/>
<dbReference type="Pfam" id="PF01061">
    <property type="entry name" value="ABC2_membrane"/>
    <property type="match status" value="1"/>
</dbReference>
<evidence type="ECO:0000313" key="24">
    <source>
        <dbReference type="Proteomes" id="UP000257200"/>
    </source>
</evidence>
<dbReference type="InterPro" id="IPR027417">
    <property type="entry name" value="P-loop_NTPase"/>
</dbReference>
<dbReference type="InterPro" id="IPR050352">
    <property type="entry name" value="ABCG_transporters"/>
</dbReference>
<comment type="catalytic activity">
    <reaction evidence="16">
        <text>ATP + H2O + xenobioticSide 1 = ADP + phosphate + xenobioticSide 2.</text>
        <dbReference type="EC" id="7.6.2.2"/>
    </reaction>
</comment>
<dbReference type="GO" id="GO:0008559">
    <property type="term" value="F:ABC-type xenobiotic transporter activity"/>
    <property type="evidence" value="ECO:0007669"/>
    <property type="project" value="UniProtKB-EC"/>
</dbReference>
<keyword evidence="5" id="KW-0813">Transport</keyword>
<evidence type="ECO:0000256" key="12">
    <source>
        <dbReference type="ARBA" id="ARBA00023128"/>
    </source>
</evidence>
<keyword evidence="11" id="KW-0445">Lipid transport</keyword>
<reference evidence="23" key="1">
    <citation type="submission" date="2025-08" db="UniProtKB">
        <authorList>
            <consortium name="Ensembl"/>
        </authorList>
    </citation>
    <scope>IDENTIFICATION</scope>
</reference>
<comment type="catalytic activity">
    <reaction evidence="19">
        <text>pheophorbide a(in) + ATP + H2O = pheophorbide a(out) + ADP + phosphate + H(+)</text>
        <dbReference type="Rhea" id="RHEA:61360"/>
        <dbReference type="ChEBI" id="CHEBI:15377"/>
        <dbReference type="ChEBI" id="CHEBI:15378"/>
        <dbReference type="ChEBI" id="CHEBI:30616"/>
        <dbReference type="ChEBI" id="CHEBI:43474"/>
        <dbReference type="ChEBI" id="CHEBI:58687"/>
        <dbReference type="ChEBI" id="CHEBI:456216"/>
    </reaction>
    <physiologicalReaction direction="left-to-right" evidence="19">
        <dbReference type="Rhea" id="RHEA:61361"/>
    </physiologicalReaction>
</comment>
<keyword evidence="7" id="KW-0597">Phosphoprotein</keyword>
<evidence type="ECO:0000256" key="18">
    <source>
        <dbReference type="ARBA" id="ARBA00047576"/>
    </source>
</evidence>
<organism evidence="23 24">
    <name type="scientific">Acanthochromis polyacanthus</name>
    <name type="common">spiny chromis</name>
    <dbReference type="NCBI Taxonomy" id="80966"/>
    <lineage>
        <taxon>Eukaryota</taxon>
        <taxon>Metazoa</taxon>
        <taxon>Chordata</taxon>
        <taxon>Craniata</taxon>
        <taxon>Vertebrata</taxon>
        <taxon>Euteleostomi</taxon>
        <taxon>Actinopterygii</taxon>
        <taxon>Neopterygii</taxon>
        <taxon>Teleostei</taxon>
        <taxon>Neoteleostei</taxon>
        <taxon>Acanthomorphata</taxon>
        <taxon>Ovalentaria</taxon>
        <taxon>Pomacentridae</taxon>
        <taxon>Acanthochromis</taxon>
    </lineage>
</organism>
<dbReference type="PANTHER" id="PTHR48041:SF92">
    <property type="entry name" value="BROAD SUBSTRATE SPECIFICITY ATP-BINDING CASSETTE TRANSPORTER ABCG2"/>
    <property type="match status" value="1"/>
</dbReference>
<comment type="similarity">
    <text evidence="3">Belongs to the ABC transporter superfamily. ABCG family. Eye pigment precursor importer (TC 3.A.1.204) subfamily.</text>
</comment>
<keyword evidence="12" id="KW-0496">Mitochondrion</keyword>
<dbReference type="GO" id="GO:0032217">
    <property type="term" value="F:riboflavin transmembrane transporter activity"/>
    <property type="evidence" value="ECO:0007669"/>
    <property type="project" value="TreeGrafter"/>
</dbReference>
<feature type="domain" description="ABC transporter family G" evidence="22">
    <location>
        <begin position="129"/>
        <end position="187"/>
    </location>
</feature>
<keyword evidence="24" id="KW-1185">Reference proteome</keyword>
<dbReference type="InterPro" id="IPR013525">
    <property type="entry name" value="ABC2_TM"/>
</dbReference>
<dbReference type="Pfam" id="PF19055">
    <property type="entry name" value="ABC2_membrane_7"/>
    <property type="match status" value="1"/>
</dbReference>
<feature type="transmembrane region" description="Helical" evidence="20">
    <location>
        <begin position="315"/>
        <end position="332"/>
    </location>
</feature>
<evidence type="ECO:0000256" key="9">
    <source>
        <dbReference type="ARBA" id="ARBA00022967"/>
    </source>
</evidence>
<dbReference type="Proteomes" id="UP000257200">
    <property type="component" value="Unplaced"/>
</dbReference>
<dbReference type="GO" id="GO:0016324">
    <property type="term" value="C:apical plasma membrane"/>
    <property type="evidence" value="ECO:0007669"/>
    <property type="project" value="UniProtKB-SubCell"/>
</dbReference>
<dbReference type="InterPro" id="IPR043926">
    <property type="entry name" value="ABCG_dom"/>
</dbReference>
<evidence type="ECO:0000256" key="10">
    <source>
        <dbReference type="ARBA" id="ARBA00022989"/>
    </source>
</evidence>
<evidence type="ECO:0000256" key="1">
    <source>
        <dbReference type="ARBA" id="ARBA00004225"/>
    </source>
</evidence>
<evidence type="ECO:0000256" key="5">
    <source>
        <dbReference type="ARBA" id="ARBA00022448"/>
    </source>
</evidence>
<feature type="transmembrane region" description="Helical" evidence="20">
    <location>
        <begin position="261"/>
        <end position="281"/>
    </location>
</feature>
<dbReference type="PANTHER" id="PTHR48041">
    <property type="entry name" value="ABC TRANSPORTER G FAMILY MEMBER 28"/>
    <property type="match status" value="1"/>
</dbReference>
<keyword evidence="14" id="KW-1015">Disulfide bond</keyword>
<comment type="catalytic activity">
    <reaction evidence="17">
        <text>sphing-4-enine 1-phosphate(in) + ATP + H2O = sphing-4-enine 1-phosphate(out) + ADP + phosphate + H(+)</text>
        <dbReference type="Rhea" id="RHEA:38951"/>
        <dbReference type="ChEBI" id="CHEBI:15377"/>
        <dbReference type="ChEBI" id="CHEBI:15378"/>
        <dbReference type="ChEBI" id="CHEBI:30616"/>
        <dbReference type="ChEBI" id="CHEBI:43474"/>
        <dbReference type="ChEBI" id="CHEBI:60119"/>
        <dbReference type="ChEBI" id="CHEBI:456216"/>
    </reaction>
    <physiologicalReaction direction="left-to-right" evidence="17">
        <dbReference type="Rhea" id="RHEA:38952"/>
    </physiologicalReaction>
</comment>
<keyword evidence="10 20" id="KW-1133">Transmembrane helix</keyword>
<dbReference type="GO" id="GO:0031966">
    <property type="term" value="C:mitochondrial membrane"/>
    <property type="evidence" value="ECO:0007669"/>
    <property type="project" value="UniProtKB-SubCell"/>
</dbReference>
<evidence type="ECO:0000256" key="3">
    <source>
        <dbReference type="ARBA" id="ARBA00005814"/>
    </source>
</evidence>
<dbReference type="Gene3D" id="3.40.50.300">
    <property type="entry name" value="P-loop containing nucleotide triphosphate hydrolases"/>
    <property type="match status" value="1"/>
</dbReference>
<evidence type="ECO:0000256" key="2">
    <source>
        <dbReference type="ARBA" id="ARBA00004424"/>
    </source>
</evidence>
<sequence>GPACHMRCVSRHAPRNPSGLSGEVLIDGAPQPPNFKCLSGYVVQDDVVMGSLTVRQNLRFSAALRLPESVPQREKEARVNHLITELGLTKVADSKKLKITLMLYLDHILLIHLFFRMAEQGKNIILSIHQPRYSIYRLFDTLTLLVSGKLVYHGRAQSALAVFNKIGYHCEQNDNPADFFLDVINGNHTAAPIPPLGACPEGILYTVPSKSLFTPSHSMFIYFDFLHSELFIRERTLFNHEYISGYYRVSVYFIAKMLSDLVWRSVIISVFSCIVYFMIGFKSTPENFFIFLLTMLLVSYAATSLTVAVSADQTVISVANVIMSMCFVVMMVRDRLLVNLPSVMAWLSWVKYLSIPRYGFTALNINELVGLNFCGDTATQNGTGSSVMANCTGSVGGLLCSGEQHLEYQGIDYSYWGLWQNHLALALMMILFQTIAYLKLRFIKKFS</sequence>
<feature type="transmembrane region" description="Helical" evidence="20">
    <location>
        <begin position="422"/>
        <end position="440"/>
    </location>
</feature>
<proteinExistence type="inferred from homology"/>
<evidence type="ECO:0000256" key="7">
    <source>
        <dbReference type="ARBA" id="ARBA00022553"/>
    </source>
</evidence>
<feature type="domain" description="ABC-2 type transporter transmembrane" evidence="21">
    <location>
        <begin position="227"/>
        <end position="368"/>
    </location>
</feature>
<dbReference type="SUPFAM" id="SSF52540">
    <property type="entry name" value="P-loop containing nucleoside triphosphate hydrolases"/>
    <property type="match status" value="1"/>
</dbReference>
<evidence type="ECO:0000256" key="4">
    <source>
        <dbReference type="ARBA" id="ARBA00012191"/>
    </source>
</evidence>
<name>A0A3Q1GYH0_9TELE</name>
<keyword evidence="9" id="KW-1278">Translocase</keyword>
<evidence type="ECO:0000259" key="22">
    <source>
        <dbReference type="Pfam" id="PF19055"/>
    </source>
</evidence>
<keyword evidence="13 20" id="KW-0472">Membrane</keyword>
<reference evidence="23" key="2">
    <citation type="submission" date="2025-09" db="UniProtKB">
        <authorList>
            <consortium name="Ensembl"/>
        </authorList>
    </citation>
    <scope>IDENTIFICATION</scope>
</reference>
<evidence type="ECO:0000256" key="13">
    <source>
        <dbReference type="ARBA" id="ARBA00023136"/>
    </source>
</evidence>
<evidence type="ECO:0000256" key="14">
    <source>
        <dbReference type="ARBA" id="ARBA00023157"/>
    </source>
</evidence>
<keyword evidence="6" id="KW-1003">Cell membrane</keyword>
<dbReference type="GO" id="GO:0006869">
    <property type="term" value="P:lipid transport"/>
    <property type="evidence" value="ECO:0007669"/>
    <property type="project" value="UniProtKB-KW"/>
</dbReference>
<dbReference type="GO" id="GO:0015562">
    <property type="term" value="F:efflux transmembrane transporter activity"/>
    <property type="evidence" value="ECO:0007669"/>
    <property type="project" value="TreeGrafter"/>
</dbReference>
<evidence type="ECO:0000256" key="15">
    <source>
        <dbReference type="ARBA" id="ARBA00023180"/>
    </source>
</evidence>
<dbReference type="GeneTree" id="ENSGT00940000166376"/>
<comment type="subcellular location">
    <subcellularLocation>
        <location evidence="2">Apical cell membrane</location>
        <topology evidence="2">Multi-pass membrane protein</topology>
    </subcellularLocation>
    <subcellularLocation>
        <location evidence="1">Mitochondrion membrane</location>
        <topology evidence="1">Multi-pass membrane protein</topology>
    </subcellularLocation>
</comment>
<evidence type="ECO:0000259" key="21">
    <source>
        <dbReference type="Pfam" id="PF01061"/>
    </source>
</evidence>
<protein>
    <recommendedName>
        <fullName evidence="4">ABC-type xenobiotic transporter</fullName>
        <ecNumber evidence="4">7.6.2.2</ecNumber>
    </recommendedName>
</protein>
<evidence type="ECO:0000256" key="17">
    <source>
        <dbReference type="ARBA" id="ARBA00047354"/>
    </source>
</evidence>
<evidence type="ECO:0000256" key="19">
    <source>
        <dbReference type="ARBA" id="ARBA00048455"/>
    </source>
</evidence>